<comment type="caution">
    <text evidence="7">The sequence shown here is derived from an EMBL/GenBank/DDBJ whole genome shotgun (WGS) entry which is preliminary data.</text>
</comment>
<feature type="compositionally biased region" description="Polar residues" evidence="5">
    <location>
        <begin position="161"/>
        <end position="185"/>
    </location>
</feature>
<keyword evidence="1" id="KW-0479">Metal-binding</keyword>
<proteinExistence type="predicted"/>
<reference evidence="7" key="2">
    <citation type="submission" date="2020-05" db="EMBL/GenBank/DDBJ databases">
        <authorList>
            <person name="Kim H.-S."/>
            <person name="Proctor R.H."/>
            <person name="Brown D.W."/>
        </authorList>
    </citation>
    <scope>NUCLEOTIDE SEQUENCE</scope>
    <source>
        <strain evidence="7">NRRL 22465</strain>
    </source>
</reference>
<feature type="compositionally biased region" description="Polar residues" evidence="5">
    <location>
        <begin position="831"/>
        <end position="840"/>
    </location>
</feature>
<evidence type="ECO:0000259" key="6">
    <source>
        <dbReference type="PROSITE" id="PS50865"/>
    </source>
</evidence>
<feature type="domain" description="MYND-type" evidence="6">
    <location>
        <begin position="204"/>
        <end position="247"/>
    </location>
</feature>
<dbReference type="OrthoDB" id="5282002at2759"/>
<dbReference type="SUPFAM" id="SSF144232">
    <property type="entry name" value="HIT/MYND zinc finger-like"/>
    <property type="match status" value="1"/>
</dbReference>
<feature type="compositionally biased region" description="Pro residues" evidence="5">
    <location>
        <begin position="1"/>
        <end position="10"/>
    </location>
</feature>
<feature type="region of interest" description="Disordered" evidence="5">
    <location>
        <begin position="81"/>
        <end position="115"/>
    </location>
</feature>
<evidence type="ECO:0000256" key="3">
    <source>
        <dbReference type="ARBA" id="ARBA00022833"/>
    </source>
</evidence>
<dbReference type="GO" id="GO:0008270">
    <property type="term" value="F:zinc ion binding"/>
    <property type="evidence" value="ECO:0007669"/>
    <property type="project" value="UniProtKB-KW"/>
</dbReference>
<evidence type="ECO:0000256" key="5">
    <source>
        <dbReference type="SAM" id="MobiDB-lite"/>
    </source>
</evidence>
<dbReference type="Pfam" id="PF01753">
    <property type="entry name" value="zf-MYND"/>
    <property type="match status" value="1"/>
</dbReference>
<evidence type="ECO:0000313" key="7">
    <source>
        <dbReference type="EMBL" id="KAF4980304.1"/>
    </source>
</evidence>
<dbReference type="Gene3D" id="6.10.140.2220">
    <property type="match status" value="1"/>
</dbReference>
<dbReference type="Proteomes" id="UP000635477">
    <property type="component" value="Unassembled WGS sequence"/>
</dbReference>
<dbReference type="EMBL" id="JABEYC010000242">
    <property type="protein sequence ID" value="KAF4980304.1"/>
    <property type="molecule type" value="Genomic_DNA"/>
</dbReference>
<feature type="region of interest" description="Disordered" evidence="5">
    <location>
        <begin position="137"/>
        <end position="190"/>
    </location>
</feature>
<dbReference type="InterPro" id="IPR027974">
    <property type="entry name" value="DUF4470"/>
</dbReference>
<dbReference type="PROSITE" id="PS50865">
    <property type="entry name" value="ZF_MYND_2"/>
    <property type="match status" value="1"/>
</dbReference>
<keyword evidence="2 4" id="KW-0863">Zinc-finger</keyword>
<sequence length="895" mass="100217">MEDNPDPPLKSPKLSGGSEKKPKPSTMEPASGARTPASTNHKLEANGLPQEVSHKKLEAGIQQLELQMEPDLVETELDPVIQKMEPSNIGAKAVRKPAEDQADQGPEPSSTEEKSIDRYVAGAEKLSILNLVSRPLDDAGKAENPVPEPSDKPTEGAATAPDSNNVASGSRGKVQQGTEGPQETENGADAVPRVIRFPYVEPMCPRVNDEGVVCEQKPNLACPLCLLVAYCSAECQQADWLVHSIDCVDRKAPSEELMMVDETDRGFQEPLHWAKYAAVDVLNLEKNEGADFSGNLQILFAGGSGLRHLLTTVTNIPTTANPTLCITLNQGSVREATLTLLSLMLLTDKSNDPAQNAEAVVHLWYSTVYPLPYLRLIHHFAVRPLLEASKDLDRQQSENRLPMNNDSFPVVISRGNATIVVELSMQQWFSFIDWAKQAMQYDEGTSAEAYFARIQDRKYGESSTLVLPRMGPARANGYIRWRAEGRLLPFGHPRHEFVAFNSLFINDKCPFPRGCTEEPLTEWSMSLLHQECGPARNDAYGKMFYYVRSLCYDFHQRIHSLNLEFTVMSKHMSKLPLHFTQRKGKRFDRIEAGPTLDCYPLLVVTTLGFLLQHADINPNATLLTVTRESVDHKFELESVQKDLAKENELMYESSGTKLDDLAPPIAREDNHDSRPAVRRKLGLLMWRSWDKFSEHYLNAPHYFVKLSKHVNRGDANQGITATAFAGLEFKQKNTITRRWPNRLVHGPTDAPSLLEFDRWVSWGYHRPERWLEWKKVADVRLDELVMWHELALKEVEASNRSNLESFDKDIDKALEIVQANNAKRAKEAESKVQNTPNGTTEEGARNGATEKSTHNGATGDKRHAPSEAEALGNEEVPITADKSKKKKSKKKKKKA</sequence>
<feature type="compositionally biased region" description="Basic residues" evidence="5">
    <location>
        <begin position="883"/>
        <end position="895"/>
    </location>
</feature>
<organism evidence="7 8">
    <name type="scientific">Fusarium zealandicum</name>
    <dbReference type="NCBI Taxonomy" id="1053134"/>
    <lineage>
        <taxon>Eukaryota</taxon>
        <taxon>Fungi</taxon>
        <taxon>Dikarya</taxon>
        <taxon>Ascomycota</taxon>
        <taxon>Pezizomycotina</taxon>
        <taxon>Sordariomycetes</taxon>
        <taxon>Hypocreomycetidae</taxon>
        <taxon>Hypocreales</taxon>
        <taxon>Nectriaceae</taxon>
        <taxon>Fusarium</taxon>
        <taxon>Fusarium staphyleae species complex</taxon>
    </lineage>
</organism>
<keyword evidence="3" id="KW-0862">Zinc</keyword>
<dbReference type="InterPro" id="IPR002893">
    <property type="entry name" value="Znf_MYND"/>
</dbReference>
<evidence type="ECO:0000256" key="2">
    <source>
        <dbReference type="ARBA" id="ARBA00022771"/>
    </source>
</evidence>
<feature type="region of interest" description="Disordered" evidence="5">
    <location>
        <begin position="1"/>
        <end position="56"/>
    </location>
</feature>
<dbReference type="Pfam" id="PF14737">
    <property type="entry name" value="DUF4470"/>
    <property type="match status" value="1"/>
</dbReference>
<dbReference type="AlphaFoldDB" id="A0A8H4UP49"/>
<protein>
    <recommendedName>
        <fullName evidence="6">MYND-type domain-containing protein</fullName>
    </recommendedName>
</protein>
<evidence type="ECO:0000313" key="8">
    <source>
        <dbReference type="Proteomes" id="UP000635477"/>
    </source>
</evidence>
<feature type="region of interest" description="Disordered" evidence="5">
    <location>
        <begin position="822"/>
        <end position="895"/>
    </location>
</feature>
<reference evidence="7" key="1">
    <citation type="journal article" date="2020" name="BMC Genomics">
        <title>Correction to: Identification and distribution of gene clusters required for synthesis of sphingolipid metabolism inhibitors in diverse species of the filamentous fungus Fusarium.</title>
        <authorList>
            <person name="Kim H.S."/>
            <person name="Lohmar J.M."/>
            <person name="Busman M."/>
            <person name="Brown D.W."/>
            <person name="Naumann T.A."/>
            <person name="Divon H.H."/>
            <person name="Lysoe E."/>
            <person name="Uhlig S."/>
            <person name="Proctor R.H."/>
        </authorList>
    </citation>
    <scope>NUCLEOTIDE SEQUENCE</scope>
    <source>
        <strain evidence="7">NRRL 22465</strain>
    </source>
</reference>
<evidence type="ECO:0000256" key="4">
    <source>
        <dbReference type="PROSITE-ProRule" id="PRU00134"/>
    </source>
</evidence>
<keyword evidence="8" id="KW-1185">Reference proteome</keyword>
<accession>A0A8H4UP49</accession>
<name>A0A8H4UP49_9HYPO</name>
<evidence type="ECO:0000256" key="1">
    <source>
        <dbReference type="ARBA" id="ARBA00022723"/>
    </source>
</evidence>
<gene>
    <name evidence="7" type="ORF">FZEAL_3675</name>
</gene>